<evidence type="ECO:0000313" key="2">
    <source>
        <dbReference type="Proteomes" id="UP001196413"/>
    </source>
</evidence>
<gene>
    <name evidence="1" type="ORF">KIN20_018691</name>
</gene>
<comment type="caution">
    <text evidence="1">The sequence shown here is derived from an EMBL/GenBank/DDBJ whole genome shotgun (WGS) entry which is preliminary data.</text>
</comment>
<dbReference type="EMBL" id="JAHQIW010003720">
    <property type="protein sequence ID" value="KAJ1359873.1"/>
    <property type="molecule type" value="Genomic_DNA"/>
</dbReference>
<organism evidence="1 2">
    <name type="scientific">Parelaphostrongylus tenuis</name>
    <name type="common">Meningeal worm</name>
    <dbReference type="NCBI Taxonomy" id="148309"/>
    <lineage>
        <taxon>Eukaryota</taxon>
        <taxon>Metazoa</taxon>
        <taxon>Ecdysozoa</taxon>
        <taxon>Nematoda</taxon>
        <taxon>Chromadorea</taxon>
        <taxon>Rhabditida</taxon>
        <taxon>Rhabditina</taxon>
        <taxon>Rhabditomorpha</taxon>
        <taxon>Strongyloidea</taxon>
        <taxon>Metastrongylidae</taxon>
        <taxon>Parelaphostrongylus</taxon>
    </lineage>
</organism>
<accession>A0AAD5MNE4</accession>
<keyword evidence="2" id="KW-1185">Reference proteome</keyword>
<protein>
    <submittedName>
        <fullName evidence="1">Uncharacterized protein</fullName>
    </submittedName>
</protein>
<dbReference type="Proteomes" id="UP001196413">
    <property type="component" value="Unassembled WGS sequence"/>
</dbReference>
<evidence type="ECO:0000313" key="1">
    <source>
        <dbReference type="EMBL" id="KAJ1359873.1"/>
    </source>
</evidence>
<sequence length="102" mass="10861">MKPHCIIAGNTVTASCEVEAGKNMMCDIGKGTMIIAIADNHKSISGTLTTTITVMANWSKEMWEGVSNRAVPMMASSPFGSHFFLAVGTVNLKAKLTVKSLK</sequence>
<reference evidence="1" key="1">
    <citation type="submission" date="2021-06" db="EMBL/GenBank/DDBJ databases">
        <title>Parelaphostrongylus tenuis whole genome reference sequence.</title>
        <authorList>
            <person name="Garwood T.J."/>
            <person name="Larsen P.A."/>
            <person name="Fountain-Jones N.M."/>
            <person name="Garbe J.R."/>
            <person name="Macchietto M.G."/>
            <person name="Kania S.A."/>
            <person name="Gerhold R.W."/>
            <person name="Richards J.E."/>
            <person name="Wolf T.M."/>
        </authorList>
    </citation>
    <scope>NUCLEOTIDE SEQUENCE</scope>
    <source>
        <strain evidence="1">MNPRO001-30</strain>
        <tissue evidence="1">Meninges</tissue>
    </source>
</reference>
<dbReference type="AlphaFoldDB" id="A0AAD5MNE4"/>
<dbReference type="PROSITE" id="PS51257">
    <property type="entry name" value="PROKAR_LIPOPROTEIN"/>
    <property type="match status" value="1"/>
</dbReference>
<name>A0AAD5MNE4_PARTN</name>
<proteinExistence type="predicted"/>